<evidence type="ECO:0000256" key="15">
    <source>
        <dbReference type="PIRNR" id="PIRNR037090"/>
    </source>
</evidence>
<sequence length="869" mass="97338">MQANFVIELGQKAKVPIISFSASSPFLTSIRSPYFFQATQNDKAQVNVITAIIQAFGWREAVPVYVDNVYGVAFIPYLMDALQVGDTRVPYQSAISPSANDDQILGELRKLMNMQTRVFIVHMFPSLGARLFIKAKEIGMMSEGYVWIMTDGMTNLLSSLDPSAIDSMQGALGVRPYVPRTKELEYFRVRWKKKFHRDHPDIVDAELNIYGLWAYDATMALAMAIEEAGTANFSIQRANVPRNSTDLETLKFFQNGPNLAEALSNTCFRGLTGDFLFINNQLQSSAFEIVNLNGVGPKGIGFWTSDRGLVKKLNSATNVSSKAKLSTIIWPGDSTSVPKGWEIPTNGKRLQIGVPVKVGFREFVNVTRDPFTKVTKVTGYCIDVFDAVMKELPYPVDYDYIPFALPNGSSAGTYNDLVYQVHLGNFDAAVGDITIIANRSLYVDYTLPYTECNVLMLGRVQDEKNKNAMIFLKPLSWELWVTIFCFFLFIGFVVWVLEHRINDDFQGPPFYQAGTSLWFAFSTMIFAHRERVFNNWARLVVIIWSFVLLILTQSYTASLASLLTVQRLQPSVIYVNELIQNRETVGYPVGSFIYGILKGLGFQDNQLVSYNSPEELDKLFSEGTGNHGIAAAFDESPYIKFIWARSCSNYTTVEPSTFMLKTQSRNFQQFKTDGYGFVFRRGSPLVPDVSKAILKVTENDKMRRIEDAWFVKDSKCHERNNSVSCSVLGIDSFWGLFSIAGAISLSALVTYTAKFIHEHWEILKDSNSRPSIWSRMLHLLRIFNQMDPKAHTLEKGGEDGRSGINAPGEAAPNLRNGPAQADPNGEPSTEHVDSISDGQTTPDVVPSSEPANNPNQEIQPSTDITHENN</sequence>
<dbReference type="PANTHER" id="PTHR34836:SF1">
    <property type="entry name" value="OS09G0428600 PROTEIN"/>
    <property type="match status" value="1"/>
</dbReference>
<evidence type="ECO:0000256" key="13">
    <source>
        <dbReference type="ARBA" id="ARBA00023303"/>
    </source>
</evidence>
<comment type="function">
    <text evidence="14">Glutamate-gated receptor that probably acts as a non-selective cation channel. May be involved in light-signal transduction and calcium homeostasis via the regulation of calcium influx into cells.</text>
</comment>
<name>A0ABQ9MKP5_HEVBR</name>
<keyword evidence="7 17" id="KW-1133">Transmembrane helix</keyword>
<comment type="caution">
    <text evidence="19">The sequence shown here is derived from an EMBL/GenBank/DDBJ whole genome shotgun (WGS) entry which is preliminary data.</text>
</comment>
<keyword evidence="10 15" id="KW-0675">Receptor</keyword>
<dbReference type="PIRSF" id="PIRSF037090">
    <property type="entry name" value="Iontro_Glu-like_rcpt_pln"/>
    <property type="match status" value="1"/>
</dbReference>
<dbReference type="SMART" id="SM00079">
    <property type="entry name" value="PBPe"/>
    <property type="match status" value="1"/>
</dbReference>
<keyword evidence="4 15" id="KW-0813">Transport</keyword>
<keyword evidence="11" id="KW-0325">Glycoprotein</keyword>
<evidence type="ECO:0000256" key="16">
    <source>
        <dbReference type="SAM" id="MobiDB-lite"/>
    </source>
</evidence>
<gene>
    <name evidence="19" type="ORF">P3X46_011321</name>
</gene>
<evidence type="ECO:0000256" key="17">
    <source>
        <dbReference type="SAM" id="Phobius"/>
    </source>
</evidence>
<dbReference type="SUPFAM" id="SSF81324">
    <property type="entry name" value="Voltage-gated potassium channels"/>
    <property type="match status" value="1"/>
</dbReference>
<dbReference type="InterPro" id="IPR017103">
    <property type="entry name" value="Iontropic_Glu_rcpt_pln"/>
</dbReference>
<dbReference type="PANTHER" id="PTHR34836">
    <property type="entry name" value="OS06G0188250 PROTEIN"/>
    <property type="match status" value="1"/>
</dbReference>
<dbReference type="InterPro" id="IPR001320">
    <property type="entry name" value="Iontro_rcpt_C"/>
</dbReference>
<feature type="transmembrane region" description="Helical" evidence="17">
    <location>
        <begin position="479"/>
        <end position="497"/>
    </location>
</feature>
<dbReference type="InterPro" id="IPR028082">
    <property type="entry name" value="Peripla_BP_I"/>
</dbReference>
<evidence type="ECO:0000256" key="11">
    <source>
        <dbReference type="ARBA" id="ARBA00023180"/>
    </source>
</evidence>
<keyword evidence="20" id="KW-1185">Reference proteome</keyword>
<evidence type="ECO:0000256" key="8">
    <source>
        <dbReference type="ARBA" id="ARBA00023065"/>
    </source>
</evidence>
<keyword evidence="8 15" id="KW-0406">Ion transport</keyword>
<evidence type="ECO:0000259" key="18">
    <source>
        <dbReference type="SMART" id="SM00079"/>
    </source>
</evidence>
<feature type="transmembrane region" description="Helical" evidence="17">
    <location>
        <begin position="539"/>
        <end position="563"/>
    </location>
</feature>
<feature type="compositionally biased region" description="Polar residues" evidence="16">
    <location>
        <begin position="849"/>
        <end position="863"/>
    </location>
</feature>
<comment type="function">
    <text evidence="15">Glutamate-gated receptor that probably acts as non-selective cation channel.</text>
</comment>
<proteinExistence type="inferred from homology"/>
<feature type="region of interest" description="Disordered" evidence="16">
    <location>
        <begin position="791"/>
        <end position="869"/>
    </location>
</feature>
<dbReference type="Pfam" id="PF00060">
    <property type="entry name" value="Lig_chan"/>
    <property type="match status" value="1"/>
</dbReference>
<keyword evidence="13 15" id="KW-0407">Ion channel</keyword>
<comment type="similarity">
    <text evidence="2 15">Belongs to the glutamate-gated ion channel (TC 1.A.10.1) family.</text>
</comment>
<evidence type="ECO:0000313" key="19">
    <source>
        <dbReference type="EMBL" id="KAJ9179545.1"/>
    </source>
</evidence>
<dbReference type="InterPro" id="IPR001828">
    <property type="entry name" value="ANF_lig-bd_rcpt"/>
</dbReference>
<evidence type="ECO:0000256" key="12">
    <source>
        <dbReference type="ARBA" id="ARBA00023286"/>
    </source>
</evidence>
<dbReference type="InterPro" id="IPR015683">
    <property type="entry name" value="Ionotropic_Glu_rcpt"/>
</dbReference>
<keyword evidence="9 15" id="KW-0472">Membrane</keyword>
<reference evidence="19" key="1">
    <citation type="journal article" date="2023" name="Plant Biotechnol. J.">
        <title>Chromosome-level wild Hevea brasiliensis genome provides new tools for genomic-assisted breeding and valuable loci to elevate rubber yield.</title>
        <authorList>
            <person name="Cheng H."/>
            <person name="Song X."/>
            <person name="Hu Y."/>
            <person name="Wu T."/>
            <person name="Yang Q."/>
            <person name="An Z."/>
            <person name="Feng S."/>
            <person name="Deng Z."/>
            <person name="Wu W."/>
            <person name="Zeng X."/>
            <person name="Tu M."/>
            <person name="Wang X."/>
            <person name="Huang H."/>
        </authorList>
    </citation>
    <scope>NUCLEOTIDE SEQUENCE</scope>
    <source>
        <strain evidence="19">MT/VB/25A 57/8</strain>
    </source>
</reference>
<organism evidence="19 20">
    <name type="scientific">Hevea brasiliensis</name>
    <name type="common">Para rubber tree</name>
    <name type="synonym">Siphonia brasiliensis</name>
    <dbReference type="NCBI Taxonomy" id="3981"/>
    <lineage>
        <taxon>Eukaryota</taxon>
        <taxon>Viridiplantae</taxon>
        <taxon>Streptophyta</taxon>
        <taxon>Embryophyta</taxon>
        <taxon>Tracheophyta</taxon>
        <taxon>Spermatophyta</taxon>
        <taxon>Magnoliopsida</taxon>
        <taxon>eudicotyledons</taxon>
        <taxon>Gunneridae</taxon>
        <taxon>Pentapetalae</taxon>
        <taxon>rosids</taxon>
        <taxon>fabids</taxon>
        <taxon>Malpighiales</taxon>
        <taxon>Euphorbiaceae</taxon>
        <taxon>Crotonoideae</taxon>
        <taxon>Micrandreae</taxon>
        <taxon>Hevea</taxon>
    </lineage>
</organism>
<dbReference type="Pfam" id="PF01094">
    <property type="entry name" value="ANF_receptor"/>
    <property type="match status" value="1"/>
</dbReference>
<comment type="subunit">
    <text evidence="3">May form heteromers.</text>
</comment>
<evidence type="ECO:0000256" key="14">
    <source>
        <dbReference type="ARBA" id="ARBA00049638"/>
    </source>
</evidence>
<dbReference type="CDD" id="cd19990">
    <property type="entry name" value="PBP1_GABAb_receptor_plant"/>
    <property type="match status" value="1"/>
</dbReference>
<keyword evidence="6" id="KW-0732">Signal</keyword>
<evidence type="ECO:0000256" key="3">
    <source>
        <dbReference type="ARBA" id="ARBA00011095"/>
    </source>
</evidence>
<dbReference type="SUPFAM" id="SSF53850">
    <property type="entry name" value="Periplasmic binding protein-like II"/>
    <property type="match status" value="1"/>
</dbReference>
<dbReference type="Gene3D" id="3.40.190.10">
    <property type="entry name" value="Periplasmic binding protein-like II"/>
    <property type="match status" value="2"/>
</dbReference>
<evidence type="ECO:0000256" key="4">
    <source>
        <dbReference type="ARBA" id="ARBA00022448"/>
    </source>
</evidence>
<evidence type="ECO:0000256" key="1">
    <source>
        <dbReference type="ARBA" id="ARBA00004141"/>
    </source>
</evidence>
<dbReference type="Pfam" id="PF10613">
    <property type="entry name" value="Lig_chan-Glu_bd"/>
    <property type="match status" value="1"/>
</dbReference>
<evidence type="ECO:0000313" key="20">
    <source>
        <dbReference type="Proteomes" id="UP001174677"/>
    </source>
</evidence>
<evidence type="ECO:0000256" key="7">
    <source>
        <dbReference type="ARBA" id="ARBA00022989"/>
    </source>
</evidence>
<comment type="subcellular location">
    <subcellularLocation>
        <location evidence="1">Membrane</location>
        <topology evidence="1">Multi-pass membrane protein</topology>
    </subcellularLocation>
</comment>
<dbReference type="Proteomes" id="UP001174677">
    <property type="component" value="Chromosome 6"/>
</dbReference>
<evidence type="ECO:0000256" key="10">
    <source>
        <dbReference type="ARBA" id="ARBA00023170"/>
    </source>
</evidence>
<protein>
    <recommendedName>
        <fullName evidence="15">Glutamate receptor</fullName>
    </recommendedName>
</protein>
<evidence type="ECO:0000256" key="6">
    <source>
        <dbReference type="ARBA" id="ARBA00022729"/>
    </source>
</evidence>
<dbReference type="InterPro" id="IPR019594">
    <property type="entry name" value="Glu/Gly-bd"/>
</dbReference>
<dbReference type="EMBL" id="JARPOI010000006">
    <property type="protein sequence ID" value="KAJ9179545.1"/>
    <property type="molecule type" value="Genomic_DNA"/>
</dbReference>
<accession>A0ABQ9MKP5</accession>
<keyword evidence="12 15" id="KW-1071">Ligand-gated ion channel</keyword>
<dbReference type="CDD" id="cd13686">
    <property type="entry name" value="GluR_Plant"/>
    <property type="match status" value="1"/>
</dbReference>
<evidence type="ECO:0000256" key="5">
    <source>
        <dbReference type="ARBA" id="ARBA00022692"/>
    </source>
</evidence>
<keyword evidence="5 17" id="KW-0812">Transmembrane</keyword>
<feature type="compositionally biased region" description="Basic and acidic residues" evidence="16">
    <location>
        <begin position="791"/>
        <end position="801"/>
    </location>
</feature>
<dbReference type="Gene3D" id="1.10.287.70">
    <property type="match status" value="1"/>
</dbReference>
<evidence type="ECO:0000256" key="2">
    <source>
        <dbReference type="ARBA" id="ARBA00008685"/>
    </source>
</evidence>
<dbReference type="InterPro" id="IPR044440">
    <property type="entry name" value="GABAb_receptor_plant_PBP1"/>
</dbReference>
<dbReference type="Gene3D" id="3.40.50.2300">
    <property type="match status" value="2"/>
</dbReference>
<feature type="domain" description="Ionotropic glutamate receptor C-terminal" evidence="18">
    <location>
        <begin position="349"/>
        <end position="712"/>
    </location>
</feature>
<evidence type="ECO:0000256" key="9">
    <source>
        <dbReference type="ARBA" id="ARBA00023136"/>
    </source>
</evidence>
<dbReference type="SUPFAM" id="SSF53822">
    <property type="entry name" value="Periplasmic binding protein-like I"/>
    <property type="match status" value="1"/>
</dbReference>